<reference evidence="3" key="1">
    <citation type="submission" date="2023-01" db="EMBL/GenBank/DDBJ databases">
        <title>Genome assembly of the deep-sea coral Lophelia pertusa.</title>
        <authorList>
            <person name="Herrera S."/>
            <person name="Cordes E."/>
        </authorList>
    </citation>
    <scope>NUCLEOTIDE SEQUENCE</scope>
    <source>
        <strain evidence="3">USNM1676648</strain>
        <tissue evidence="3">Polyp</tissue>
    </source>
</reference>
<organism evidence="3 4">
    <name type="scientific">Desmophyllum pertusum</name>
    <dbReference type="NCBI Taxonomy" id="174260"/>
    <lineage>
        <taxon>Eukaryota</taxon>
        <taxon>Metazoa</taxon>
        <taxon>Cnidaria</taxon>
        <taxon>Anthozoa</taxon>
        <taxon>Hexacorallia</taxon>
        <taxon>Scleractinia</taxon>
        <taxon>Caryophylliina</taxon>
        <taxon>Caryophylliidae</taxon>
        <taxon>Desmophyllum</taxon>
    </lineage>
</organism>
<feature type="transmembrane region" description="Helical" evidence="2">
    <location>
        <begin position="73"/>
        <end position="92"/>
    </location>
</feature>
<dbReference type="EMBL" id="MU825914">
    <property type="protein sequence ID" value="KAJ7382778.1"/>
    <property type="molecule type" value="Genomic_DNA"/>
</dbReference>
<accession>A0A9W9ZL52</accession>
<evidence type="ECO:0000256" key="2">
    <source>
        <dbReference type="SAM" id="Phobius"/>
    </source>
</evidence>
<evidence type="ECO:0000256" key="1">
    <source>
        <dbReference type="SAM" id="MobiDB-lite"/>
    </source>
</evidence>
<keyword evidence="4" id="KW-1185">Reference proteome</keyword>
<keyword evidence="2" id="KW-1133">Transmembrane helix</keyword>
<comment type="caution">
    <text evidence="3">The sequence shown here is derived from an EMBL/GenBank/DDBJ whole genome shotgun (WGS) entry which is preliminary data.</text>
</comment>
<protein>
    <submittedName>
        <fullName evidence="3">Uncharacterized protein</fullName>
    </submittedName>
</protein>
<name>A0A9W9ZL52_9CNID</name>
<sequence length="163" mass="18178">GTFRAWNRTLTSPSLCNARSGSRLFQIPPPMVLDRSHQQRAGRPINRPPFRLPGSTDHDASKDATIFSTKPELLALNTLSGLLCLTVITLYLQTTSSRIAMVAQASSRPQALCQLSNRQHERPGTTGCHPTRADDLTRTLVQEEYVTQHEPPHRLSDHNMRVS</sequence>
<evidence type="ECO:0000313" key="4">
    <source>
        <dbReference type="Proteomes" id="UP001163046"/>
    </source>
</evidence>
<gene>
    <name evidence="3" type="ORF">OS493_032736</name>
</gene>
<keyword evidence="2" id="KW-0812">Transmembrane</keyword>
<evidence type="ECO:0000313" key="3">
    <source>
        <dbReference type="EMBL" id="KAJ7382778.1"/>
    </source>
</evidence>
<feature type="non-terminal residue" evidence="3">
    <location>
        <position position="1"/>
    </location>
</feature>
<proteinExistence type="predicted"/>
<feature type="region of interest" description="Disordered" evidence="1">
    <location>
        <begin position="35"/>
        <end position="58"/>
    </location>
</feature>
<keyword evidence="2" id="KW-0472">Membrane</keyword>
<dbReference type="AlphaFoldDB" id="A0A9W9ZL52"/>
<dbReference type="Proteomes" id="UP001163046">
    <property type="component" value="Unassembled WGS sequence"/>
</dbReference>